<sequence length="442" mass="49662">MAPNPITLTRMSPLLFRFLGFSRNTIYSSRIPTNPIRISTVRSYSTCHFFCYPSHSSVRTVFKDLGRSEIGFSKKGSDYFRISAVSDGGSGGTGGFGGFGDGNSGGKSEGSGGGGDWSLLSWYVFQLVLRLVCCLRILALVKGSYKALVQMITQRHGGYCKNLDYQLGSLLRLIMGSSCQFIVVDPFEAYSMMFIVFYDLILEIGTVCTKLRTSTSIPFLLDLFIFYRYLALLEKYPVLTKAITSAFLTLVGDLICQLVIDQVPSLDLKRTFLFTLLGLVLVGPTLHFWYLYLSKLVTIPGASGAFLRLLLDQFLFSPIFIGVFLSTLVTLEGRPSQVVPKLQQEWFSAVLANWQLWIPFQFLNFRFVPQQFQVWILQISFFFVPFWFSDIIRASCLLLKAKTTSDRLRPSYLISPRKSPASNRCLPPPLTNHNCNTTTPPT</sequence>
<evidence type="ECO:0000256" key="4">
    <source>
        <dbReference type="ARBA" id="ARBA00022989"/>
    </source>
</evidence>
<dbReference type="Proteomes" id="UP000288805">
    <property type="component" value="Unassembled WGS sequence"/>
</dbReference>
<feature type="transmembrane region" description="Helical" evidence="6">
    <location>
        <begin position="313"/>
        <end position="333"/>
    </location>
</feature>
<evidence type="ECO:0000256" key="1">
    <source>
        <dbReference type="ARBA" id="ARBA00004141"/>
    </source>
</evidence>
<evidence type="ECO:0000313" key="8">
    <source>
        <dbReference type="Proteomes" id="UP000288805"/>
    </source>
</evidence>
<evidence type="ECO:0000256" key="6">
    <source>
        <dbReference type="SAM" id="Phobius"/>
    </source>
</evidence>
<evidence type="ECO:0000313" key="7">
    <source>
        <dbReference type="EMBL" id="RVX04869.1"/>
    </source>
</evidence>
<feature type="transmembrane region" description="Helical" evidence="6">
    <location>
        <begin position="375"/>
        <end position="399"/>
    </location>
</feature>
<proteinExistence type="inferred from homology"/>
<dbReference type="AlphaFoldDB" id="A0A438J7D2"/>
<reference evidence="7 8" key="1">
    <citation type="journal article" date="2018" name="PLoS Genet.">
        <title>Population sequencing reveals clonal diversity and ancestral inbreeding in the grapevine cultivar Chardonnay.</title>
        <authorList>
            <person name="Roach M.J."/>
            <person name="Johnson D.L."/>
            <person name="Bohlmann J."/>
            <person name="van Vuuren H.J."/>
            <person name="Jones S.J."/>
            <person name="Pretorius I.S."/>
            <person name="Schmidt S.A."/>
            <person name="Borneman A.R."/>
        </authorList>
    </citation>
    <scope>NUCLEOTIDE SEQUENCE [LARGE SCALE GENOMIC DNA]</scope>
    <source>
        <strain evidence="8">cv. Chardonnay</strain>
        <tissue evidence="7">Leaf</tissue>
    </source>
</reference>
<dbReference type="PANTHER" id="PTHR11266">
    <property type="entry name" value="PEROXISOMAL MEMBRANE PROTEIN 2, PXMP2 MPV17"/>
    <property type="match status" value="1"/>
</dbReference>
<keyword evidence="3 6" id="KW-0812">Transmembrane</keyword>
<protein>
    <submittedName>
        <fullName evidence="7">PXMP2/4 family protein 4</fullName>
    </submittedName>
</protein>
<comment type="similarity">
    <text evidence="2">Belongs to the peroxisomal membrane protein PXMP2/4 family.</text>
</comment>
<dbReference type="GO" id="GO:0016020">
    <property type="term" value="C:membrane"/>
    <property type="evidence" value="ECO:0007669"/>
    <property type="project" value="UniProtKB-SubCell"/>
</dbReference>
<dbReference type="PANTHER" id="PTHR11266:SF80">
    <property type="entry name" value="PEROXISOMAL MEMBRANE PROTEIN 2"/>
    <property type="match status" value="1"/>
</dbReference>
<feature type="transmembrane region" description="Helical" evidence="6">
    <location>
        <begin position="272"/>
        <end position="293"/>
    </location>
</feature>
<dbReference type="OrthoDB" id="430207at2759"/>
<evidence type="ECO:0000256" key="3">
    <source>
        <dbReference type="ARBA" id="ARBA00022692"/>
    </source>
</evidence>
<accession>A0A438J7D2</accession>
<organism evidence="7 8">
    <name type="scientific">Vitis vinifera</name>
    <name type="common">Grape</name>
    <dbReference type="NCBI Taxonomy" id="29760"/>
    <lineage>
        <taxon>Eukaryota</taxon>
        <taxon>Viridiplantae</taxon>
        <taxon>Streptophyta</taxon>
        <taxon>Embryophyta</taxon>
        <taxon>Tracheophyta</taxon>
        <taxon>Spermatophyta</taxon>
        <taxon>Magnoliopsida</taxon>
        <taxon>eudicotyledons</taxon>
        <taxon>Gunneridae</taxon>
        <taxon>Pentapetalae</taxon>
        <taxon>rosids</taxon>
        <taxon>Vitales</taxon>
        <taxon>Vitaceae</taxon>
        <taxon>Viteae</taxon>
        <taxon>Vitis</taxon>
    </lineage>
</organism>
<dbReference type="EMBL" id="QGNW01000058">
    <property type="protein sequence ID" value="RVX04869.1"/>
    <property type="molecule type" value="Genomic_DNA"/>
</dbReference>
<dbReference type="Pfam" id="PF04117">
    <property type="entry name" value="Mpv17_PMP22"/>
    <property type="match status" value="1"/>
</dbReference>
<comment type="caution">
    <text evidence="7">The sequence shown here is derived from an EMBL/GenBank/DDBJ whole genome shotgun (WGS) entry which is preliminary data.</text>
</comment>
<keyword evidence="4 6" id="KW-1133">Transmembrane helix</keyword>
<evidence type="ECO:0000256" key="2">
    <source>
        <dbReference type="ARBA" id="ARBA00006824"/>
    </source>
</evidence>
<evidence type="ECO:0000256" key="5">
    <source>
        <dbReference type="ARBA" id="ARBA00023136"/>
    </source>
</evidence>
<keyword evidence="5 6" id="KW-0472">Membrane</keyword>
<dbReference type="InterPro" id="IPR007248">
    <property type="entry name" value="Mpv17_PMP22"/>
</dbReference>
<name>A0A438J7D2_VITVI</name>
<gene>
    <name evidence="7" type="primary">DDB_G0290631_3</name>
    <name evidence="7" type="ORF">CK203_019266</name>
</gene>
<comment type="subcellular location">
    <subcellularLocation>
        <location evidence="1">Membrane</location>
        <topology evidence="1">Multi-pass membrane protein</topology>
    </subcellularLocation>
</comment>